<dbReference type="AlphaFoldDB" id="A0A0L0CIJ3"/>
<reference evidence="16 17" key="1">
    <citation type="journal article" date="2015" name="Nat. Commun.">
        <title>Lucilia cuprina genome unlocks parasitic fly biology to underpin future interventions.</title>
        <authorList>
            <person name="Anstead C.A."/>
            <person name="Korhonen P.K."/>
            <person name="Young N.D."/>
            <person name="Hall R.S."/>
            <person name="Jex A.R."/>
            <person name="Murali S.C."/>
            <person name="Hughes D.S."/>
            <person name="Lee S.F."/>
            <person name="Perry T."/>
            <person name="Stroehlein A.J."/>
            <person name="Ansell B.R."/>
            <person name="Breugelmans B."/>
            <person name="Hofmann A."/>
            <person name="Qu J."/>
            <person name="Dugan S."/>
            <person name="Lee S.L."/>
            <person name="Chao H."/>
            <person name="Dinh H."/>
            <person name="Han Y."/>
            <person name="Doddapaneni H.V."/>
            <person name="Worley K.C."/>
            <person name="Muzny D.M."/>
            <person name="Ioannidis P."/>
            <person name="Waterhouse R.M."/>
            <person name="Zdobnov E.M."/>
            <person name="James P.J."/>
            <person name="Bagnall N.H."/>
            <person name="Kotze A.C."/>
            <person name="Gibbs R.A."/>
            <person name="Richards S."/>
            <person name="Batterham P."/>
            <person name="Gasser R.B."/>
        </authorList>
    </citation>
    <scope>NUCLEOTIDE SEQUENCE [LARGE SCALE GENOMIC DNA]</scope>
    <source>
        <strain evidence="16 17">LS</strain>
        <tissue evidence="16">Full body</tissue>
    </source>
</reference>
<evidence type="ECO:0000256" key="3">
    <source>
        <dbReference type="ARBA" id="ARBA00004174"/>
    </source>
</evidence>
<keyword evidence="13 15" id="KW-0472">Membrane</keyword>
<protein>
    <submittedName>
        <fullName evidence="16">Putative cytochrome P450 313b1</fullName>
    </submittedName>
</protein>
<evidence type="ECO:0000313" key="16">
    <source>
        <dbReference type="EMBL" id="KNC32061.1"/>
    </source>
</evidence>
<keyword evidence="9" id="KW-0492">Microsome</keyword>
<evidence type="ECO:0000256" key="4">
    <source>
        <dbReference type="ARBA" id="ARBA00004406"/>
    </source>
</evidence>
<dbReference type="OMA" id="YYKAAWQ"/>
<evidence type="ECO:0000256" key="5">
    <source>
        <dbReference type="ARBA" id="ARBA00010617"/>
    </source>
</evidence>
<comment type="caution">
    <text evidence="16">The sequence shown here is derived from an EMBL/GenBank/DDBJ whole genome shotgun (WGS) entry which is preliminary data.</text>
</comment>
<evidence type="ECO:0000256" key="11">
    <source>
        <dbReference type="ARBA" id="ARBA00023004"/>
    </source>
</evidence>
<keyword evidence="10" id="KW-0560">Oxidoreductase</keyword>
<keyword evidence="15" id="KW-1133">Transmembrane helix</keyword>
<keyword evidence="12" id="KW-0503">Monooxygenase</keyword>
<keyword evidence="7 14" id="KW-0479">Metal-binding</keyword>
<evidence type="ECO:0000256" key="10">
    <source>
        <dbReference type="ARBA" id="ARBA00023002"/>
    </source>
</evidence>
<evidence type="ECO:0000256" key="15">
    <source>
        <dbReference type="SAM" id="Phobius"/>
    </source>
</evidence>
<dbReference type="PRINTS" id="PR00463">
    <property type="entry name" value="EP450I"/>
</dbReference>
<dbReference type="PRINTS" id="PR00385">
    <property type="entry name" value="P450"/>
</dbReference>
<evidence type="ECO:0000256" key="14">
    <source>
        <dbReference type="PIRSR" id="PIRSR602401-1"/>
    </source>
</evidence>
<evidence type="ECO:0000256" key="12">
    <source>
        <dbReference type="ARBA" id="ARBA00023033"/>
    </source>
</evidence>
<comment type="cofactor">
    <cofactor evidence="1 14">
        <name>heme</name>
        <dbReference type="ChEBI" id="CHEBI:30413"/>
    </cofactor>
</comment>
<dbReference type="GO" id="GO:0004497">
    <property type="term" value="F:monooxygenase activity"/>
    <property type="evidence" value="ECO:0007669"/>
    <property type="project" value="UniProtKB-KW"/>
</dbReference>
<name>A0A0L0CIJ3_LUCCU</name>
<dbReference type="STRING" id="7375.A0A0L0CIJ3"/>
<evidence type="ECO:0000256" key="13">
    <source>
        <dbReference type="ARBA" id="ARBA00023136"/>
    </source>
</evidence>
<dbReference type="Pfam" id="PF00067">
    <property type="entry name" value="p450"/>
    <property type="match status" value="1"/>
</dbReference>
<dbReference type="Proteomes" id="UP000037069">
    <property type="component" value="Unassembled WGS sequence"/>
</dbReference>
<keyword evidence="15" id="KW-0812">Transmembrane</keyword>
<dbReference type="GO" id="GO:0005789">
    <property type="term" value="C:endoplasmic reticulum membrane"/>
    <property type="evidence" value="ECO:0007669"/>
    <property type="project" value="UniProtKB-SubCell"/>
</dbReference>
<feature type="binding site" description="axial binding residue" evidence="14">
    <location>
        <position position="510"/>
    </location>
    <ligand>
        <name>heme</name>
        <dbReference type="ChEBI" id="CHEBI:30413"/>
    </ligand>
    <ligandPart>
        <name>Fe</name>
        <dbReference type="ChEBI" id="CHEBI:18248"/>
    </ligandPart>
</feature>
<evidence type="ECO:0000313" key="17">
    <source>
        <dbReference type="Proteomes" id="UP000037069"/>
    </source>
</evidence>
<evidence type="ECO:0000256" key="7">
    <source>
        <dbReference type="ARBA" id="ARBA00022723"/>
    </source>
</evidence>
<dbReference type="EMBL" id="JRES01000344">
    <property type="protein sequence ID" value="KNC32061.1"/>
    <property type="molecule type" value="Genomic_DNA"/>
</dbReference>
<keyword evidence="8" id="KW-0256">Endoplasmic reticulum</keyword>
<comment type="subcellular location">
    <subcellularLocation>
        <location evidence="4">Endoplasmic reticulum membrane</location>
        <topology evidence="4">Peripheral membrane protein</topology>
    </subcellularLocation>
    <subcellularLocation>
        <location evidence="3">Microsome membrane</location>
        <topology evidence="3">Peripheral membrane protein</topology>
    </subcellularLocation>
</comment>
<dbReference type="Gene3D" id="1.10.630.10">
    <property type="entry name" value="Cytochrome P450"/>
    <property type="match status" value="1"/>
</dbReference>
<accession>A0A0L0CIJ3</accession>
<dbReference type="InterPro" id="IPR001128">
    <property type="entry name" value="Cyt_P450"/>
</dbReference>
<evidence type="ECO:0000256" key="6">
    <source>
        <dbReference type="ARBA" id="ARBA00022617"/>
    </source>
</evidence>
<dbReference type="PANTHER" id="PTHR24291">
    <property type="entry name" value="CYTOCHROME P450 FAMILY 4"/>
    <property type="match status" value="1"/>
</dbReference>
<dbReference type="PANTHER" id="PTHR24291:SF189">
    <property type="entry name" value="CYTOCHROME P450 4C3-RELATED"/>
    <property type="match status" value="1"/>
</dbReference>
<dbReference type="SUPFAM" id="SSF48264">
    <property type="entry name" value="Cytochrome P450"/>
    <property type="match status" value="1"/>
</dbReference>
<evidence type="ECO:0000256" key="2">
    <source>
        <dbReference type="ARBA" id="ARBA00003690"/>
    </source>
</evidence>
<evidence type="ECO:0000256" key="8">
    <source>
        <dbReference type="ARBA" id="ARBA00022824"/>
    </source>
</evidence>
<proteinExistence type="inferred from homology"/>
<dbReference type="InterPro" id="IPR050196">
    <property type="entry name" value="Cytochrome_P450_Monoox"/>
</dbReference>
<feature type="transmembrane region" description="Helical" evidence="15">
    <location>
        <begin position="6"/>
        <end position="22"/>
    </location>
</feature>
<evidence type="ECO:0000256" key="9">
    <source>
        <dbReference type="ARBA" id="ARBA00022848"/>
    </source>
</evidence>
<dbReference type="OrthoDB" id="1470350at2759"/>
<dbReference type="GO" id="GO:0016705">
    <property type="term" value="F:oxidoreductase activity, acting on paired donors, with incorporation or reduction of molecular oxygen"/>
    <property type="evidence" value="ECO:0007669"/>
    <property type="project" value="InterPro"/>
</dbReference>
<organism evidence="16 17">
    <name type="scientific">Lucilia cuprina</name>
    <name type="common">Green bottle fly</name>
    <name type="synonym">Australian sheep blowfly</name>
    <dbReference type="NCBI Taxonomy" id="7375"/>
    <lineage>
        <taxon>Eukaryota</taxon>
        <taxon>Metazoa</taxon>
        <taxon>Ecdysozoa</taxon>
        <taxon>Arthropoda</taxon>
        <taxon>Hexapoda</taxon>
        <taxon>Insecta</taxon>
        <taxon>Pterygota</taxon>
        <taxon>Neoptera</taxon>
        <taxon>Endopterygota</taxon>
        <taxon>Diptera</taxon>
        <taxon>Brachycera</taxon>
        <taxon>Muscomorpha</taxon>
        <taxon>Oestroidea</taxon>
        <taxon>Calliphoridae</taxon>
        <taxon>Luciliinae</taxon>
        <taxon>Lucilia</taxon>
    </lineage>
</organism>
<dbReference type="GO" id="GO:0005506">
    <property type="term" value="F:iron ion binding"/>
    <property type="evidence" value="ECO:0007669"/>
    <property type="project" value="InterPro"/>
</dbReference>
<keyword evidence="17" id="KW-1185">Reference proteome</keyword>
<keyword evidence="6 14" id="KW-0349">Heme</keyword>
<dbReference type="GO" id="GO:0020037">
    <property type="term" value="F:heme binding"/>
    <property type="evidence" value="ECO:0007669"/>
    <property type="project" value="InterPro"/>
</dbReference>
<sequence length="572" mass="66402">MSIVFLVLSIIVITVWIYFLWSRRRFYKLYFQLRGPLGLPFIGIGLQMMKPEGFLQYMQQKGQQYKTPFVSWMGTKCFLYVNDPETIENIFNSACCTNKGDLYRFMATAIGDGLFTSSSPRWNKHRRLINPAFSRQVIHTFLPIFNQEANILVTKLMTTQCQPLEIYEILKRSVLETACQTTMGKKINFKNNGAAGIFESYNGITEVCVKRMLSPWLYSDKVYRYSSLFKRQRQYINVLYEFVENLLEVKQNCNTSPSTLTTANAVKKMPTERKMRRNENKVKSNLQYFYECDNEKGVKDEEIGRINKLKSRVFVNQVKQNIEEGQLTWQDVRDEANVIVAATFETTSTALYLVCLCLAMHPEYQEKLYNELVEIFPTNNRKTTHNSEKKGLQVSPNQLRNGGNNDLILTEITLEHLERMTYAEMVINEAMRLFAPVPMVLRQASCDFQLCNGTIIPEGTQIGIDIFNMQRSEQVWGTHATTFNPDKHFATTHKPHPFAFIPFTKGLRMCIGYRYALILMKIMLAKIFRNFLIHTDAKMSDLIIKGTISLKLCQYPLCMLQKRTSYNDDKIN</sequence>
<evidence type="ECO:0000256" key="1">
    <source>
        <dbReference type="ARBA" id="ARBA00001971"/>
    </source>
</evidence>
<dbReference type="InterPro" id="IPR036396">
    <property type="entry name" value="Cyt_P450_sf"/>
</dbReference>
<keyword evidence="11 14" id="KW-0408">Iron</keyword>
<comment type="function">
    <text evidence="2">May be involved in the metabolism of insect hormones and in the breakdown of synthetic insecticides.</text>
</comment>
<dbReference type="InterPro" id="IPR002401">
    <property type="entry name" value="Cyt_P450_E_grp-I"/>
</dbReference>
<gene>
    <name evidence="16" type="ORF">FF38_04828</name>
</gene>
<comment type="similarity">
    <text evidence="5">Belongs to the cytochrome P450 family.</text>
</comment>